<reference evidence="1 2" key="1">
    <citation type="journal article" date="2016" name="Nat. Commun.">
        <title>Thousands of microbial genomes shed light on interconnected biogeochemical processes in an aquifer system.</title>
        <authorList>
            <person name="Anantharaman K."/>
            <person name="Brown C.T."/>
            <person name="Hug L.A."/>
            <person name="Sharon I."/>
            <person name="Castelle C.J."/>
            <person name="Probst A.J."/>
            <person name="Thomas B.C."/>
            <person name="Singh A."/>
            <person name="Wilkins M.J."/>
            <person name="Karaoz U."/>
            <person name="Brodie E.L."/>
            <person name="Williams K.H."/>
            <person name="Hubbard S.S."/>
            <person name="Banfield J.F."/>
        </authorList>
    </citation>
    <scope>NUCLEOTIDE SEQUENCE [LARGE SCALE GENOMIC DNA]</scope>
</reference>
<dbReference type="Proteomes" id="UP000177723">
    <property type="component" value="Unassembled WGS sequence"/>
</dbReference>
<dbReference type="EMBL" id="MFHT01000028">
    <property type="protein sequence ID" value="OGF77222.1"/>
    <property type="molecule type" value="Genomic_DNA"/>
</dbReference>
<gene>
    <name evidence="1" type="ORF">A3F23_01900</name>
</gene>
<comment type="caution">
    <text evidence="1">The sequence shown here is derived from an EMBL/GenBank/DDBJ whole genome shotgun (WGS) entry which is preliminary data.</text>
</comment>
<accession>A0A1F5WND5</accession>
<proteinExistence type="predicted"/>
<protein>
    <submittedName>
        <fullName evidence="1">Uncharacterized protein</fullName>
    </submittedName>
</protein>
<organism evidence="1 2">
    <name type="scientific">Candidatus Giovannonibacteria bacterium RIFCSPHIGHO2_12_FULL_43_15</name>
    <dbReference type="NCBI Taxonomy" id="1798341"/>
    <lineage>
        <taxon>Bacteria</taxon>
        <taxon>Candidatus Giovannoniibacteriota</taxon>
    </lineage>
</organism>
<name>A0A1F5WND5_9BACT</name>
<evidence type="ECO:0000313" key="2">
    <source>
        <dbReference type="Proteomes" id="UP000177723"/>
    </source>
</evidence>
<evidence type="ECO:0000313" key="1">
    <source>
        <dbReference type="EMBL" id="OGF77222.1"/>
    </source>
</evidence>
<dbReference type="AlphaFoldDB" id="A0A1F5WND5"/>
<sequence>MHPPEFDPVDPIEIVVVAALWTPNSVIGVDDPTPTRLLDGSITKVLESKLMPAVPKETAVSVVLFIFKSPLNVVSPVKALVPVTARVPESVALPVDAKVPDTLTLVPIVVACDV</sequence>